<name>A0A8C3GH85_CAIMO</name>
<dbReference type="Gene3D" id="3.40.50.300">
    <property type="entry name" value="P-loop containing nucleotide triphosphate hydrolases"/>
    <property type="match status" value="2"/>
</dbReference>
<dbReference type="AlphaFoldDB" id="A0A8C3GH85"/>
<evidence type="ECO:0008006" key="8">
    <source>
        <dbReference type="Google" id="ProtNLM"/>
    </source>
</evidence>
<dbReference type="InterPro" id="IPR027417">
    <property type="entry name" value="P-loop_NTPase"/>
</dbReference>
<dbReference type="SUPFAM" id="SSF47391">
    <property type="entry name" value="Dimerization-anchoring domain of cAMP-dependent PK regulatory subunit"/>
    <property type="match status" value="1"/>
</dbReference>
<reference evidence="6" key="3">
    <citation type="submission" date="2025-09" db="UniProtKB">
        <authorList>
            <consortium name="Ensembl"/>
        </authorList>
    </citation>
    <scope>IDENTIFICATION</scope>
</reference>
<dbReference type="Ensembl" id="ENSCMMT00000010207.1">
    <property type="protein sequence ID" value="ENSCMMP00000009263.1"/>
    <property type="gene ID" value="ENSCMMG00000005881.1"/>
</dbReference>
<dbReference type="PRINTS" id="PR00094">
    <property type="entry name" value="ADENYLTKNASE"/>
</dbReference>
<dbReference type="CDD" id="cd22979">
    <property type="entry name" value="DD_AK8"/>
    <property type="match status" value="1"/>
</dbReference>
<dbReference type="GO" id="GO:0005524">
    <property type="term" value="F:ATP binding"/>
    <property type="evidence" value="ECO:0007669"/>
    <property type="project" value="InterPro"/>
</dbReference>
<dbReference type="HAMAP" id="MF_00235">
    <property type="entry name" value="Adenylate_kinase_Adk"/>
    <property type="match status" value="1"/>
</dbReference>
<keyword evidence="3" id="KW-0547">Nucleotide-binding</keyword>
<dbReference type="InterPro" id="IPR036193">
    <property type="entry name" value="ADK_active_lid_dom_sf"/>
</dbReference>
<reference evidence="6" key="2">
    <citation type="submission" date="2025-08" db="UniProtKB">
        <authorList>
            <consortium name="Ensembl"/>
        </authorList>
    </citation>
    <scope>IDENTIFICATION</scope>
</reference>
<comment type="similarity">
    <text evidence="1 5">Belongs to the adenylate kinase family.</text>
</comment>
<evidence type="ECO:0000256" key="3">
    <source>
        <dbReference type="ARBA" id="ARBA00022741"/>
    </source>
</evidence>
<evidence type="ECO:0000313" key="7">
    <source>
        <dbReference type="Proteomes" id="UP000694556"/>
    </source>
</evidence>
<keyword evidence="7" id="KW-1185">Reference proteome</keyword>
<keyword evidence="2 5" id="KW-0808">Transferase</keyword>
<evidence type="ECO:0000256" key="1">
    <source>
        <dbReference type="ARBA" id="ARBA00007220"/>
    </source>
</evidence>
<evidence type="ECO:0000256" key="4">
    <source>
        <dbReference type="ARBA" id="ARBA00022777"/>
    </source>
</evidence>
<evidence type="ECO:0000256" key="2">
    <source>
        <dbReference type="ARBA" id="ARBA00022679"/>
    </source>
</evidence>
<dbReference type="InterPro" id="IPR000850">
    <property type="entry name" value="Adenylat/UMP-CMP_kin"/>
</dbReference>
<dbReference type="PANTHER" id="PTHR23359">
    <property type="entry name" value="NUCLEOTIDE KINASE"/>
    <property type="match status" value="1"/>
</dbReference>
<protein>
    <recommendedName>
        <fullName evidence="8">Nucleoside-diphosphate kinase</fullName>
    </recommendedName>
</protein>
<reference evidence="6" key="1">
    <citation type="submission" date="2018-09" db="EMBL/GenBank/DDBJ databases">
        <title>Common duck and Muscovy duck high density SNP chip.</title>
        <authorList>
            <person name="Vignal A."/>
            <person name="Thebault N."/>
            <person name="Warren W.C."/>
        </authorList>
    </citation>
    <scope>NUCLEOTIDE SEQUENCE [LARGE SCALE GENOMIC DNA]</scope>
</reference>
<evidence type="ECO:0000256" key="5">
    <source>
        <dbReference type="RuleBase" id="RU003330"/>
    </source>
</evidence>
<proteinExistence type="inferred from homology"/>
<organism evidence="6 7">
    <name type="scientific">Cairina moschata</name>
    <name type="common">Muscovy duck</name>
    <dbReference type="NCBI Taxonomy" id="8855"/>
    <lineage>
        <taxon>Eukaryota</taxon>
        <taxon>Metazoa</taxon>
        <taxon>Chordata</taxon>
        <taxon>Craniata</taxon>
        <taxon>Vertebrata</taxon>
        <taxon>Euteleostomi</taxon>
        <taxon>Archelosauria</taxon>
        <taxon>Archosauria</taxon>
        <taxon>Dinosauria</taxon>
        <taxon>Saurischia</taxon>
        <taxon>Theropoda</taxon>
        <taxon>Coelurosauria</taxon>
        <taxon>Aves</taxon>
        <taxon>Neognathae</taxon>
        <taxon>Galloanserae</taxon>
        <taxon>Anseriformes</taxon>
        <taxon>Anatidae</taxon>
        <taxon>Anatinae</taxon>
        <taxon>Cairina</taxon>
    </lineage>
</organism>
<dbReference type="Proteomes" id="UP000694556">
    <property type="component" value="Chromosome 18"/>
</dbReference>
<accession>A0A8C3GH85</accession>
<dbReference type="SUPFAM" id="SSF52540">
    <property type="entry name" value="P-loop containing nucleoside triphosphate hydrolases"/>
    <property type="match status" value="2"/>
</dbReference>
<dbReference type="Pfam" id="PF00406">
    <property type="entry name" value="ADK"/>
    <property type="match status" value="3"/>
</dbReference>
<keyword evidence="4 5" id="KW-0418">Kinase</keyword>
<dbReference type="CDD" id="cd01428">
    <property type="entry name" value="ADK"/>
    <property type="match status" value="2"/>
</dbReference>
<sequence>MDAPGPPWLPSAGAYAEQRGLWRLLQNMVEELLIHKPDDPIQFMIDHLKQNNDDAPRICILGPPASGKTTIAMRLCKHLDAIRISQETLLLEETLALTKEAKECKERKQQIPNALWANLIQERLSNVDCIKQGWILEGFPENQEQAWMLQSSGIIPRHVVVLYAADTVLIERNSGKRLDPFTEEVYHTTFDWPSDPVIQQRLVKPADLSEQEMSKKLLEYHRNFPGVFQIYQKVLKSVNADQPCMDVISQALTYVQTRHRSAAPFTPRILFCGPPGSGKSLQAALIAQKYGVVNICCGLLLKEAVADKTKLGELVKPYIDNGYPDLKHEPIKLTEVPSIPYQEIQYFSKHFKKTFGSLQLWVFYPSVKPQVPDNIVMKILSDRLNALDCMTNGWVLRGFPRDIEQGEELQKAHIIPNRVFFFNLPYESIMERLSQRRVDPVTGERYHTTFRPAPTPAIQARLRQHPKDKEENIEKRVETYYRNVKELEEFYEDAFYVNADQDPHVIFEFIESCIIKPLPCKKFKCL</sequence>
<dbReference type="GO" id="GO:0004017">
    <property type="term" value="F:AMP kinase activity"/>
    <property type="evidence" value="ECO:0007669"/>
    <property type="project" value="InterPro"/>
</dbReference>
<dbReference type="SUPFAM" id="SSF57774">
    <property type="entry name" value="Microbial and mitochondrial ADK, insert 'zinc finger' domain"/>
    <property type="match status" value="1"/>
</dbReference>
<evidence type="ECO:0000313" key="6">
    <source>
        <dbReference type="Ensembl" id="ENSCMMP00000009263.1"/>
    </source>
</evidence>